<dbReference type="InterPro" id="IPR013128">
    <property type="entry name" value="Peptidase_C1A"/>
</dbReference>
<evidence type="ECO:0000259" key="3">
    <source>
        <dbReference type="SMART" id="SM00645"/>
    </source>
</evidence>
<proteinExistence type="evidence at transcript level"/>
<dbReference type="FunFam" id="3.90.70.10:FF:000332">
    <property type="entry name" value="Cathepsin L1"/>
    <property type="match status" value="1"/>
</dbReference>
<reference evidence="4" key="1">
    <citation type="submission" date="2006-10" db="EMBL/GenBank/DDBJ databases">
        <title>Expressed genes of the pink hibiscus mealybug, Maconellicoccus hirsutus.</title>
        <authorList>
            <person name="Hunter W.B."/>
            <person name="Hunnicutt L.E."/>
        </authorList>
    </citation>
    <scope>NUCLEOTIDE SEQUENCE</scope>
</reference>
<dbReference type="InterPro" id="IPR039417">
    <property type="entry name" value="Peptidase_C1A_papain-like"/>
</dbReference>
<dbReference type="PANTHER" id="PTHR12411">
    <property type="entry name" value="CYSTEINE PROTEASE FAMILY C1-RELATED"/>
    <property type="match status" value="1"/>
</dbReference>
<dbReference type="GO" id="GO:0006508">
    <property type="term" value="P:proteolysis"/>
    <property type="evidence" value="ECO:0007669"/>
    <property type="project" value="InterPro"/>
</dbReference>
<evidence type="ECO:0000256" key="2">
    <source>
        <dbReference type="ARBA" id="ARBA00023157"/>
    </source>
</evidence>
<feature type="domain" description="Peptidase C1A papain C-terminal" evidence="3">
    <location>
        <begin position="33"/>
        <end position="251"/>
    </location>
</feature>
<organism evidence="4">
    <name type="scientific">Maconellicoccus hirsutus</name>
    <name type="common">Pink hibiscus mealybug</name>
    <dbReference type="NCBI Taxonomy" id="177089"/>
    <lineage>
        <taxon>Eukaryota</taxon>
        <taxon>Metazoa</taxon>
        <taxon>Ecdysozoa</taxon>
        <taxon>Arthropoda</taxon>
        <taxon>Hexapoda</taxon>
        <taxon>Insecta</taxon>
        <taxon>Pterygota</taxon>
        <taxon>Neoptera</taxon>
        <taxon>Paraneoptera</taxon>
        <taxon>Hemiptera</taxon>
        <taxon>Sternorrhyncha</taxon>
        <taxon>Coccoidea</taxon>
        <taxon>Pseudococcidae</taxon>
        <taxon>Maconellicoccus</taxon>
    </lineage>
</organism>
<dbReference type="AlphaFoldDB" id="A3EXS2"/>
<name>A3EXS2_MACHI</name>
<protein>
    <submittedName>
        <fullName evidence="4">Cathepsin L-like cysteine proteinase-like protein</fullName>
    </submittedName>
</protein>
<feature type="non-terminal residue" evidence="4">
    <location>
        <position position="1"/>
    </location>
</feature>
<keyword evidence="2" id="KW-1015">Disulfide bond</keyword>
<dbReference type="InterPro" id="IPR038765">
    <property type="entry name" value="Papain-like_cys_pep_sf"/>
</dbReference>
<dbReference type="InterPro" id="IPR000668">
    <property type="entry name" value="Peptidase_C1A_C"/>
</dbReference>
<dbReference type="SMART" id="SM00645">
    <property type="entry name" value="Pept_C1"/>
    <property type="match status" value="1"/>
</dbReference>
<comment type="similarity">
    <text evidence="1">Belongs to the peptidase C1 family.</text>
</comment>
<dbReference type="CDD" id="cd02248">
    <property type="entry name" value="Peptidase_C1A"/>
    <property type="match status" value="1"/>
</dbReference>
<dbReference type="EMBL" id="EF091990">
    <property type="protein sequence ID" value="ABN11982.1"/>
    <property type="molecule type" value="mRNA"/>
</dbReference>
<dbReference type="GO" id="GO:0008234">
    <property type="term" value="F:cysteine-type peptidase activity"/>
    <property type="evidence" value="ECO:0007669"/>
    <property type="project" value="InterPro"/>
</dbReference>
<accession>A3EXS2</accession>
<dbReference type="SUPFAM" id="SSF54001">
    <property type="entry name" value="Cysteine proteinases"/>
    <property type="match status" value="1"/>
</dbReference>
<dbReference type="Gene3D" id="3.90.70.10">
    <property type="entry name" value="Cysteine proteinases"/>
    <property type="match status" value="1"/>
</dbReference>
<dbReference type="PRINTS" id="PR00705">
    <property type="entry name" value="PAPAIN"/>
</dbReference>
<sequence>EEYLRIVSSPSPDISELTLSEPDDYSILAQEEIPNEINWVAKGKVTPVGNQGKCNVGWAFSVTGALESEKAIKYEAAPVKLSEQNLIECSGGFGNKRCSGGNLENTYKYVNHSRGIEKEDSYRDNFRHINSRCQYDSTKSAVSIKNFSRCQTNEAHLKMQVVGRPVSVYINPTLESFKHYKGDIYDDPQCDNSRHESSYAVLVVGYGTDNNTDYWLIKNSLGTSWGEKGYMRLARNRNNLCGIAHIFYYPVLG</sequence>
<dbReference type="Pfam" id="PF00112">
    <property type="entry name" value="Peptidase_C1"/>
    <property type="match status" value="1"/>
</dbReference>
<evidence type="ECO:0000313" key="4">
    <source>
        <dbReference type="EMBL" id="ABN11982.1"/>
    </source>
</evidence>
<evidence type="ECO:0000256" key="1">
    <source>
        <dbReference type="ARBA" id="ARBA00008455"/>
    </source>
</evidence>